<dbReference type="RefSeq" id="WP_135876150.1">
    <property type="nucleotide sequence ID" value="NZ_SRSO01000005.1"/>
</dbReference>
<protein>
    <submittedName>
        <fullName evidence="2">Methionyl-tRNA formyltransferase</fullName>
    </submittedName>
</protein>
<dbReference type="SUPFAM" id="SSF53328">
    <property type="entry name" value="Formyltransferase"/>
    <property type="match status" value="1"/>
</dbReference>
<feature type="domain" description="Formyl transferase N-terminal" evidence="1">
    <location>
        <begin position="35"/>
        <end position="118"/>
    </location>
</feature>
<dbReference type="PANTHER" id="PTHR11138:SF5">
    <property type="entry name" value="METHIONYL-TRNA FORMYLTRANSFERASE, MITOCHONDRIAL"/>
    <property type="match status" value="1"/>
</dbReference>
<evidence type="ECO:0000313" key="2">
    <source>
        <dbReference type="EMBL" id="TGV03845.1"/>
    </source>
</evidence>
<organism evidence="2 3">
    <name type="scientific">Flavivirga rizhaonensis</name>
    <dbReference type="NCBI Taxonomy" id="2559571"/>
    <lineage>
        <taxon>Bacteria</taxon>
        <taxon>Pseudomonadati</taxon>
        <taxon>Bacteroidota</taxon>
        <taxon>Flavobacteriia</taxon>
        <taxon>Flavobacteriales</taxon>
        <taxon>Flavobacteriaceae</taxon>
        <taxon>Flavivirga</taxon>
    </lineage>
</organism>
<dbReference type="Proteomes" id="UP000307602">
    <property type="component" value="Unassembled WGS sequence"/>
</dbReference>
<dbReference type="AlphaFoldDB" id="A0A4S1E0K5"/>
<comment type="caution">
    <text evidence="2">The sequence shown here is derived from an EMBL/GenBank/DDBJ whole genome shotgun (WGS) entry which is preliminary data.</text>
</comment>
<dbReference type="InterPro" id="IPR036477">
    <property type="entry name" value="Formyl_transf_N_sf"/>
</dbReference>
<dbReference type="SUPFAM" id="SSF50486">
    <property type="entry name" value="FMT C-terminal domain-like"/>
    <property type="match status" value="1"/>
</dbReference>
<dbReference type="GO" id="GO:0004479">
    <property type="term" value="F:methionyl-tRNA formyltransferase activity"/>
    <property type="evidence" value="ECO:0007669"/>
    <property type="project" value="TreeGrafter"/>
</dbReference>
<keyword evidence="3" id="KW-1185">Reference proteome</keyword>
<reference evidence="2 3" key="1">
    <citation type="submission" date="2019-04" db="EMBL/GenBank/DDBJ databases">
        <authorList>
            <person name="Liu A."/>
        </authorList>
    </citation>
    <scope>NUCLEOTIDE SEQUENCE [LARGE SCALE GENOMIC DNA]</scope>
    <source>
        <strain evidence="2 3">RZ03</strain>
    </source>
</reference>
<accession>A0A4S1E0K5</accession>
<dbReference type="Gene3D" id="3.10.25.20">
    <property type="match status" value="1"/>
</dbReference>
<dbReference type="InterPro" id="IPR011034">
    <property type="entry name" value="Formyl_transferase-like_C_sf"/>
</dbReference>
<dbReference type="PANTHER" id="PTHR11138">
    <property type="entry name" value="METHIONYL-TRNA FORMYLTRANSFERASE"/>
    <property type="match status" value="1"/>
</dbReference>
<dbReference type="Pfam" id="PF00551">
    <property type="entry name" value="Formyl_trans_N"/>
    <property type="match status" value="1"/>
</dbReference>
<dbReference type="GO" id="GO:0005829">
    <property type="term" value="C:cytosol"/>
    <property type="evidence" value="ECO:0007669"/>
    <property type="project" value="TreeGrafter"/>
</dbReference>
<proteinExistence type="predicted"/>
<evidence type="ECO:0000313" key="3">
    <source>
        <dbReference type="Proteomes" id="UP000307602"/>
    </source>
</evidence>
<keyword evidence="2" id="KW-0808">Transferase</keyword>
<dbReference type="OrthoDB" id="9802815at2"/>
<dbReference type="EMBL" id="SRSO01000005">
    <property type="protein sequence ID" value="TGV03845.1"/>
    <property type="molecule type" value="Genomic_DNA"/>
</dbReference>
<dbReference type="Gene3D" id="3.40.50.170">
    <property type="entry name" value="Formyl transferase, N-terminal domain"/>
    <property type="match status" value="1"/>
</dbReference>
<name>A0A4S1E0K5_9FLAO</name>
<sequence>MKIACITYRDWAINIYEKIYEVYNDKHTFLIWKTKDEFNAEELKEFKPDLILWYGWSWIVDDLFVNDYESIMLHPTPLPKYRGGSPIQNQIINGEKIGAVSLFKMNEGLDKGDIYQQLPLSLSGSLNEIFDRISNLGFAATCNIIDGNYSLQPQDHSQSTYFKRRKPKDSEITLKEIQTKPAEYLHNKIRMLNDPYPNAYISTIDGKKLYLIESKI</sequence>
<evidence type="ECO:0000259" key="1">
    <source>
        <dbReference type="Pfam" id="PF00551"/>
    </source>
</evidence>
<dbReference type="InterPro" id="IPR002376">
    <property type="entry name" value="Formyl_transf_N"/>
</dbReference>
<gene>
    <name evidence="2" type="ORF">EM932_05380</name>
</gene>